<organism evidence="1 2">
    <name type="scientific">Brassica cretica</name>
    <name type="common">Mustard</name>
    <dbReference type="NCBI Taxonomy" id="69181"/>
    <lineage>
        <taxon>Eukaryota</taxon>
        <taxon>Viridiplantae</taxon>
        <taxon>Streptophyta</taxon>
        <taxon>Embryophyta</taxon>
        <taxon>Tracheophyta</taxon>
        <taxon>Spermatophyta</taxon>
        <taxon>Magnoliopsida</taxon>
        <taxon>eudicotyledons</taxon>
        <taxon>Gunneridae</taxon>
        <taxon>Pentapetalae</taxon>
        <taxon>rosids</taxon>
        <taxon>malvids</taxon>
        <taxon>Brassicales</taxon>
        <taxon>Brassicaceae</taxon>
        <taxon>Brassiceae</taxon>
        <taxon>Brassica</taxon>
    </lineage>
</organism>
<name>A0ABQ7DBB6_BRACR</name>
<reference evidence="1 2" key="1">
    <citation type="journal article" date="2020" name="BMC Genomics">
        <title>Intraspecific diversification of the crop wild relative Brassica cretica Lam. using demographic model selection.</title>
        <authorList>
            <person name="Kioukis A."/>
            <person name="Michalopoulou V.A."/>
            <person name="Briers L."/>
            <person name="Pirintsos S."/>
            <person name="Studholme D.J."/>
            <person name="Pavlidis P."/>
            <person name="Sarris P.F."/>
        </authorList>
    </citation>
    <scope>NUCLEOTIDE SEQUENCE [LARGE SCALE GENOMIC DNA]</scope>
    <source>
        <strain evidence="2">cv. PFS-1207/04</strain>
    </source>
</reference>
<evidence type="ECO:0000313" key="2">
    <source>
        <dbReference type="Proteomes" id="UP000266723"/>
    </source>
</evidence>
<dbReference type="EMBL" id="QGKV02000759">
    <property type="protein sequence ID" value="KAF3569005.1"/>
    <property type="molecule type" value="Genomic_DNA"/>
</dbReference>
<keyword evidence="2" id="KW-1185">Reference proteome</keyword>
<comment type="caution">
    <text evidence="1">The sequence shown here is derived from an EMBL/GenBank/DDBJ whole genome shotgun (WGS) entry which is preliminary data.</text>
</comment>
<proteinExistence type="predicted"/>
<gene>
    <name evidence="1" type="ORF">DY000_02013244</name>
</gene>
<sequence length="212" mass="23445">MGFSFTLELALRARSCGSGGMVVCSGFAVRRFYCSSGRGLASLSFHILGGSLPVCLVVKWLRCEVLRVWRCCLISVPLCRVLLGFSKGVVYDSWMVSLRASSPQSSSARSFSILLHLKAMFLVEWCLCSVKMFFSVWHQSGFQLRVLLLRFSKTSSDVAALSCSRWSISTLCSIGLVLGGDSKPALLDGFSPLWLVDALEVFRKLFLVRPHL</sequence>
<accession>A0ABQ7DBB6</accession>
<evidence type="ECO:0000313" key="1">
    <source>
        <dbReference type="EMBL" id="KAF3569005.1"/>
    </source>
</evidence>
<dbReference type="Proteomes" id="UP000266723">
    <property type="component" value="Unassembled WGS sequence"/>
</dbReference>
<protein>
    <submittedName>
        <fullName evidence="1">Uncharacterized protein</fullName>
    </submittedName>
</protein>